<gene>
    <name evidence="1" type="ORF">VB695_22350</name>
</gene>
<proteinExistence type="predicted"/>
<evidence type="ECO:0000313" key="1">
    <source>
        <dbReference type="EMBL" id="MEA5610768.1"/>
    </source>
</evidence>
<dbReference type="Proteomes" id="UP001303285">
    <property type="component" value="Unassembled WGS sequence"/>
</dbReference>
<dbReference type="RefSeq" id="WP_006198707.1">
    <property type="nucleotide sequence ID" value="NZ_JAYGHK010000149.1"/>
</dbReference>
<reference evidence="1 2" key="1">
    <citation type="submission" date="2023-12" db="EMBL/GenBank/DDBJ databases">
        <title>Baltic Sea Cyanobacteria.</title>
        <authorList>
            <person name="Delbaje E."/>
            <person name="Fewer D.P."/>
            <person name="Shishido T.K."/>
        </authorList>
    </citation>
    <scope>NUCLEOTIDE SEQUENCE [LARGE SCALE GENOMIC DNA]</scope>
    <source>
        <strain evidence="1 2">UHCC 0060</strain>
    </source>
</reference>
<accession>A0ABU5UWS9</accession>
<comment type="caution">
    <text evidence="1">The sequence shown here is derived from an EMBL/GenBank/DDBJ whole genome shotgun (WGS) entry which is preliminary data.</text>
</comment>
<keyword evidence="2" id="KW-1185">Reference proteome</keyword>
<dbReference type="GeneID" id="78020127"/>
<protein>
    <submittedName>
        <fullName evidence="1">Uncharacterized protein</fullName>
    </submittedName>
</protein>
<organism evidence="1 2">
    <name type="scientific">Nodularia spumigena UHCC 0060</name>
    <dbReference type="NCBI Taxonomy" id="3110300"/>
    <lineage>
        <taxon>Bacteria</taxon>
        <taxon>Bacillati</taxon>
        <taxon>Cyanobacteriota</taxon>
        <taxon>Cyanophyceae</taxon>
        <taxon>Nostocales</taxon>
        <taxon>Nodulariaceae</taxon>
        <taxon>Nodularia</taxon>
    </lineage>
</organism>
<name>A0ABU5UWS9_NODSP</name>
<evidence type="ECO:0000313" key="2">
    <source>
        <dbReference type="Proteomes" id="UP001303285"/>
    </source>
</evidence>
<dbReference type="EMBL" id="JAYGHK010000149">
    <property type="protein sequence ID" value="MEA5610768.1"/>
    <property type="molecule type" value="Genomic_DNA"/>
</dbReference>
<sequence length="40" mass="4347">MVPMLAIVVHAGILSLLLFQIKRQLQKAGESATKTLLAEN</sequence>